<dbReference type="RefSeq" id="WP_061423545.1">
    <property type="nucleotide sequence ID" value="NZ_KQ969065.1"/>
</dbReference>
<dbReference type="Proteomes" id="UP000070377">
    <property type="component" value="Unassembled WGS sequence"/>
</dbReference>
<reference evidence="1 2" key="1">
    <citation type="submission" date="2016-01" db="EMBL/GenBank/DDBJ databases">
        <title>Highly variable Streptococcus oralis are common among viridans streptococci isolated from primates.</title>
        <authorList>
            <person name="Denapaite D."/>
            <person name="Rieger M."/>
            <person name="Koendgen S."/>
            <person name="Brueckner R."/>
            <person name="Ochigava I."/>
            <person name="Kappeler P."/>
            <person name="Maetz-Rensing K."/>
            <person name="Leendertz F."/>
            <person name="Hakenbeck R."/>
        </authorList>
    </citation>
    <scope>NUCLEOTIDE SEQUENCE [LARGE SCALE GENOMIC DNA]</scope>
    <source>
        <strain evidence="1 2">DD08</strain>
    </source>
</reference>
<organism evidence="1 2">
    <name type="scientific">Streptococcus cristatus</name>
    <dbReference type="NCBI Taxonomy" id="45634"/>
    <lineage>
        <taxon>Bacteria</taxon>
        <taxon>Bacillati</taxon>
        <taxon>Bacillota</taxon>
        <taxon>Bacilli</taxon>
        <taxon>Lactobacillales</taxon>
        <taxon>Streptococcaceae</taxon>
        <taxon>Streptococcus</taxon>
    </lineage>
</organism>
<protein>
    <submittedName>
        <fullName evidence="1">Uncharacterized protein</fullName>
    </submittedName>
</protein>
<accession>A0A139MX53</accession>
<sequence length="108" mass="12607">MNTLMMKRMASHLSKKELFNQDGSLLARYIRLPGVFPEDPGGIYLENPTERRQMYRVCKNGKPILFPIIEAGMDKIIYFEDYQHVHPGDHITVTEHLEEYVYDGTECD</sequence>
<proteinExistence type="predicted"/>
<dbReference type="AlphaFoldDB" id="A0A139MX53"/>
<evidence type="ECO:0000313" key="1">
    <source>
        <dbReference type="EMBL" id="KXT68366.1"/>
    </source>
</evidence>
<dbReference type="EMBL" id="LQRD01000077">
    <property type="protein sequence ID" value="KXT68366.1"/>
    <property type="molecule type" value="Genomic_DNA"/>
</dbReference>
<dbReference type="STRING" id="45634.SCRDD08_02050"/>
<comment type="caution">
    <text evidence="1">The sequence shown here is derived from an EMBL/GenBank/DDBJ whole genome shotgun (WGS) entry which is preliminary data.</text>
</comment>
<dbReference type="PATRIC" id="fig|45634.12.peg.2132"/>
<evidence type="ECO:0000313" key="2">
    <source>
        <dbReference type="Proteomes" id="UP000070377"/>
    </source>
</evidence>
<gene>
    <name evidence="1" type="ORF">SCRDD08_02050</name>
</gene>
<name>A0A139MX53_STRCR</name>